<keyword evidence="1" id="KW-1133">Transmembrane helix</keyword>
<name>A0ABR9EYT4_9GAMM</name>
<dbReference type="Proteomes" id="UP001645039">
    <property type="component" value="Unassembled WGS sequence"/>
</dbReference>
<organism evidence="2 3">
    <name type="scientific">Halomonas casei</name>
    <dbReference type="NCBI Taxonomy" id="2742613"/>
    <lineage>
        <taxon>Bacteria</taxon>
        <taxon>Pseudomonadati</taxon>
        <taxon>Pseudomonadota</taxon>
        <taxon>Gammaproteobacteria</taxon>
        <taxon>Oceanospirillales</taxon>
        <taxon>Halomonadaceae</taxon>
        <taxon>Halomonas</taxon>
    </lineage>
</organism>
<feature type="transmembrane region" description="Helical" evidence="1">
    <location>
        <begin position="128"/>
        <end position="152"/>
    </location>
</feature>
<dbReference type="RefSeq" id="WP_096277322.1">
    <property type="nucleotide sequence ID" value="NZ_CBCSBM010000003.1"/>
</dbReference>
<keyword evidence="1" id="KW-0472">Membrane</keyword>
<feature type="transmembrane region" description="Helical" evidence="1">
    <location>
        <begin position="167"/>
        <end position="186"/>
    </location>
</feature>
<evidence type="ECO:0008006" key="4">
    <source>
        <dbReference type="Google" id="ProtNLM"/>
    </source>
</evidence>
<evidence type="ECO:0000313" key="2">
    <source>
        <dbReference type="EMBL" id="MBE0398841.1"/>
    </source>
</evidence>
<gene>
    <name evidence="2" type="ORF">EI168_01795</name>
</gene>
<dbReference type="EMBL" id="RRZD01000001">
    <property type="protein sequence ID" value="MBE0398841.1"/>
    <property type="molecule type" value="Genomic_DNA"/>
</dbReference>
<reference evidence="2 3" key="1">
    <citation type="submission" date="2020-07" db="EMBL/GenBank/DDBJ databases">
        <title>Halophilic bacteria isolated from french cheeses.</title>
        <authorList>
            <person name="Kothe C.I."/>
            <person name="Farah-Kraiem B."/>
            <person name="Renault P."/>
            <person name="Dridi B."/>
        </authorList>
    </citation>
    <scope>NUCLEOTIDE SEQUENCE [LARGE SCALE GENOMIC DNA]</scope>
    <source>
        <strain evidence="2 3">FME1</strain>
    </source>
</reference>
<keyword evidence="1" id="KW-0812">Transmembrane</keyword>
<accession>A0ABR9EYT4</accession>
<protein>
    <recommendedName>
        <fullName evidence="4">Tight adherence protein B</fullName>
    </recommendedName>
</protein>
<comment type="caution">
    <text evidence="2">The sequence shown here is derived from an EMBL/GenBank/DDBJ whole genome shotgun (WGS) entry which is preliminary data.</text>
</comment>
<evidence type="ECO:0000313" key="3">
    <source>
        <dbReference type="Proteomes" id="UP001645039"/>
    </source>
</evidence>
<proteinExistence type="predicted"/>
<sequence>MIYIIFVIILVGVTAALYQVYDVNHNINVGNEKKLSRANKARLAELSAKAKTSSNEHSEAEFGQAAAAVFGPGITRKMALTAFNDEEEGRYAIPLLRRREKLVYNGDIKVKHLSFWVTKLPTFDVRGLLITLVIINCFLAQLLGGMSIYTIHYKFSASALLWINEPFYLMIIIYVLIFMTFCISRFDMYMNDIYQIGKLSRHVNSGEGGVSV</sequence>
<evidence type="ECO:0000256" key="1">
    <source>
        <dbReference type="SAM" id="Phobius"/>
    </source>
</evidence>
<keyword evidence="3" id="KW-1185">Reference proteome</keyword>